<sequence length="84" mass="9686">MPAIKRFIAGAVCPRCAAMDTLRSWDHSGIRYRECVDCDFLEQLAIEPTPTTEELATRVNRPRENERDNEIQTVRILDPGTLRR</sequence>
<feature type="compositionally biased region" description="Basic and acidic residues" evidence="1">
    <location>
        <begin position="61"/>
        <end position="70"/>
    </location>
</feature>
<dbReference type="AlphaFoldDB" id="A0A172YAA2"/>
<proteinExistence type="predicted"/>
<accession>A0A172YAA2</accession>
<feature type="region of interest" description="Disordered" evidence="1">
    <location>
        <begin position="52"/>
        <end position="84"/>
    </location>
</feature>
<gene>
    <name evidence="2" type="ORF">A5892_00530</name>
</gene>
<reference evidence="2 3" key="1">
    <citation type="submission" date="2016-04" db="EMBL/GenBank/DDBJ databases">
        <title>Complete Genome Sequence of Halotalea alkalilenta IHB B 13600.</title>
        <authorList>
            <person name="Swarnkar M.K."/>
            <person name="Sharma A."/>
            <person name="Kaushal K."/>
            <person name="Soni R."/>
            <person name="Rana S."/>
            <person name="Singh A.K."/>
            <person name="Gulati A."/>
        </authorList>
    </citation>
    <scope>NUCLEOTIDE SEQUENCE [LARGE SCALE GENOMIC DNA]</scope>
    <source>
        <strain evidence="2 3">IHB B 13600</strain>
    </source>
</reference>
<dbReference type="EMBL" id="CP015243">
    <property type="protein sequence ID" value="ANF56134.1"/>
    <property type="molecule type" value="Genomic_DNA"/>
</dbReference>
<evidence type="ECO:0000313" key="2">
    <source>
        <dbReference type="EMBL" id="ANF56134.1"/>
    </source>
</evidence>
<evidence type="ECO:0000256" key="1">
    <source>
        <dbReference type="SAM" id="MobiDB-lite"/>
    </source>
</evidence>
<dbReference type="InterPro" id="IPR012658">
    <property type="entry name" value="YheV"/>
</dbReference>
<name>A0A172YAA2_9GAMM</name>
<dbReference type="KEGG" id="haa:A5892_00530"/>
<organism evidence="2 3">
    <name type="scientific">Halotalea alkalilenta</name>
    <dbReference type="NCBI Taxonomy" id="376489"/>
    <lineage>
        <taxon>Bacteria</taxon>
        <taxon>Pseudomonadati</taxon>
        <taxon>Pseudomonadota</taxon>
        <taxon>Gammaproteobacteria</taxon>
        <taxon>Oceanospirillales</taxon>
        <taxon>Halomonadaceae</taxon>
        <taxon>Halotalea</taxon>
    </lineage>
</organism>
<protein>
    <submittedName>
        <fullName evidence="2">Uncharacterized protein</fullName>
    </submittedName>
</protein>
<dbReference type="STRING" id="376489.A5892_00530"/>
<evidence type="ECO:0000313" key="3">
    <source>
        <dbReference type="Proteomes" id="UP000077875"/>
    </source>
</evidence>
<dbReference type="Pfam" id="PF09526">
    <property type="entry name" value="DUF2387"/>
    <property type="match status" value="1"/>
</dbReference>
<dbReference type="RefSeq" id="WP_064121128.1">
    <property type="nucleotide sequence ID" value="NZ_CP015243.1"/>
</dbReference>
<dbReference type="NCBIfam" id="TIGR02443">
    <property type="entry name" value="YheV family putative zinc ribbon protein"/>
    <property type="match status" value="1"/>
</dbReference>
<keyword evidence="3" id="KW-1185">Reference proteome</keyword>
<dbReference type="Proteomes" id="UP000077875">
    <property type="component" value="Chromosome"/>
</dbReference>